<sequence>MLRVDNCAILLSFLGHLSVLGMVRPLRVLRVLRVARILKLGRYSTGLQMFGRTLKATQFQVDYFMKVTEEEVDGKHRLRRTETKNSFTMQSSTTGSIRKQKQEVVEGEKNRHLESNEQQTPVYKNNNINDRGIVCAESSKFPRCLKMLRSLNALGNSVSLEQSKEICYTNKKRECAS</sequence>
<feature type="compositionally biased region" description="Polar residues" evidence="1">
    <location>
        <begin position="86"/>
        <end position="97"/>
    </location>
</feature>
<dbReference type="STRING" id="42157.A0A182DWR7"/>
<proteinExistence type="predicted"/>
<feature type="compositionally biased region" description="Basic and acidic residues" evidence="1">
    <location>
        <begin position="100"/>
        <end position="115"/>
    </location>
</feature>
<name>A0A182DWR7_ONCOC</name>
<reference evidence="4" key="1">
    <citation type="submission" date="2016-06" db="UniProtKB">
        <authorList>
            <consortium name="WormBaseParasite"/>
        </authorList>
    </citation>
    <scope>IDENTIFICATION</scope>
</reference>
<dbReference type="SUPFAM" id="SSF81324">
    <property type="entry name" value="Voltage-gated potassium channels"/>
    <property type="match status" value="1"/>
</dbReference>
<evidence type="ECO:0000313" key="4">
    <source>
        <dbReference type="WBParaSite" id="nOo.2.0.1.t00085-RA"/>
    </source>
</evidence>
<keyword evidence="3" id="KW-1185">Reference proteome</keyword>
<organism evidence="4">
    <name type="scientific">Onchocerca ochengi</name>
    <name type="common">Filarial nematode worm</name>
    <dbReference type="NCBI Taxonomy" id="42157"/>
    <lineage>
        <taxon>Eukaryota</taxon>
        <taxon>Metazoa</taxon>
        <taxon>Ecdysozoa</taxon>
        <taxon>Nematoda</taxon>
        <taxon>Chromadorea</taxon>
        <taxon>Rhabditida</taxon>
        <taxon>Spirurina</taxon>
        <taxon>Spiruromorpha</taxon>
        <taxon>Filarioidea</taxon>
        <taxon>Onchocercidae</taxon>
        <taxon>Onchocerca</taxon>
    </lineage>
</organism>
<dbReference type="WBParaSite" id="nOo.2.0.1.t00085-RA">
    <property type="protein sequence ID" value="nOo.2.0.1.t00085-RA"/>
    <property type="gene ID" value="nOo.2.0.1.g00085"/>
</dbReference>
<evidence type="ECO:0000313" key="3">
    <source>
        <dbReference type="Proteomes" id="UP000271087"/>
    </source>
</evidence>
<feature type="region of interest" description="Disordered" evidence="1">
    <location>
        <begin position="86"/>
        <end position="119"/>
    </location>
</feature>
<dbReference type="Gene3D" id="1.10.287.930">
    <property type="entry name" value="Mammalian shaker kv1.2 potassium channel- beta subunit complex"/>
    <property type="match status" value="1"/>
</dbReference>
<protein>
    <submittedName>
        <fullName evidence="4">Pentatricopeptide repeat-containing protein</fullName>
    </submittedName>
</protein>
<reference evidence="2 3" key="2">
    <citation type="submission" date="2018-08" db="EMBL/GenBank/DDBJ databases">
        <authorList>
            <person name="Laetsch R D."/>
            <person name="Stevens L."/>
            <person name="Kumar S."/>
            <person name="Blaxter L. M."/>
        </authorList>
    </citation>
    <scope>NUCLEOTIDE SEQUENCE [LARGE SCALE GENOMIC DNA]</scope>
</reference>
<dbReference type="EMBL" id="UYRW01000007">
    <property type="protein sequence ID" value="VDK61209.1"/>
    <property type="molecule type" value="Genomic_DNA"/>
</dbReference>
<evidence type="ECO:0000313" key="2">
    <source>
        <dbReference type="EMBL" id="VDK61209.1"/>
    </source>
</evidence>
<gene>
    <name evidence="2" type="ORF">NOO_LOCUS85</name>
</gene>
<dbReference type="AlphaFoldDB" id="A0A182DWR7"/>
<evidence type="ECO:0000256" key="1">
    <source>
        <dbReference type="SAM" id="MobiDB-lite"/>
    </source>
</evidence>
<dbReference type="Proteomes" id="UP000271087">
    <property type="component" value="Unassembled WGS sequence"/>
</dbReference>
<accession>A0A182DWR7</accession>